<name>A0ABS2NQ10_9FIRM</name>
<dbReference type="Proteomes" id="UP001314796">
    <property type="component" value="Unassembled WGS sequence"/>
</dbReference>
<dbReference type="InterPro" id="IPR001119">
    <property type="entry name" value="SLH_dom"/>
</dbReference>
<dbReference type="EMBL" id="JAFBEE010000009">
    <property type="protein sequence ID" value="MBM7615035.1"/>
    <property type="molecule type" value="Genomic_DNA"/>
</dbReference>
<sequence>MNNLRRKSIRSTVTFIVIIMILSSSVGYAESIFSDVPSNHWAIEYINKMNSEGIITGANGMYSPNLSVSVSQAIVMVTRLMEPSEEELSTAVDTYGQLLSEVGVEFWANEQMAYGLFRGIITEKELRSSYVNGKSRYANKLEICRYLTRALDLEETAKSKELIVLSFNDNIMIPDQEKPYVSMMIDIGVINQYGDVLGNFNPQDSLNRATMAKVLSVAYDYRQGNQKDTRISGYIEDIKFGDNQSLMIRDKNNLIKEYLLDDEVNISKEDHEISIIDLKVGGWIDTTLEGNLITNIDYDTKIEPLKEEIEGTITSILIKEKAEINIKDMDGIEKTYNLASEVVIELNQEQKNLVDIRTGYPVKLILQSDEVIRIQAEVVEVEVKANERFKGKVEYVDGEQEAFIIRLEDNQLVRIDTLASTTYINIIDENATNFDAIKNTNKVTIICKHLDGKYFAETIVISE</sequence>
<accession>A0ABS2NQ10</accession>
<evidence type="ECO:0000313" key="3">
    <source>
        <dbReference type="EMBL" id="MBM7615035.1"/>
    </source>
</evidence>
<feature type="domain" description="SLH" evidence="2">
    <location>
        <begin position="29"/>
        <end position="91"/>
    </location>
</feature>
<dbReference type="Pfam" id="PF00395">
    <property type="entry name" value="SLH"/>
    <property type="match status" value="1"/>
</dbReference>
<protein>
    <recommendedName>
        <fullName evidence="2">SLH domain-containing protein</fullName>
    </recommendedName>
</protein>
<dbReference type="PROSITE" id="PS51272">
    <property type="entry name" value="SLH"/>
    <property type="match status" value="2"/>
</dbReference>
<evidence type="ECO:0000313" key="4">
    <source>
        <dbReference type="Proteomes" id="UP001314796"/>
    </source>
</evidence>
<comment type="caution">
    <text evidence="3">The sequence shown here is derived from an EMBL/GenBank/DDBJ whole genome shotgun (WGS) entry which is preliminary data.</text>
</comment>
<reference evidence="3 4" key="1">
    <citation type="submission" date="2021-01" db="EMBL/GenBank/DDBJ databases">
        <title>Genomic Encyclopedia of Type Strains, Phase IV (KMG-IV): sequencing the most valuable type-strain genomes for metagenomic binning, comparative biology and taxonomic classification.</title>
        <authorList>
            <person name="Goeker M."/>
        </authorList>
    </citation>
    <scope>NUCLEOTIDE SEQUENCE [LARGE SCALE GENOMIC DNA]</scope>
    <source>
        <strain evidence="3 4">DSM 25890</strain>
    </source>
</reference>
<organism evidence="3 4">
    <name type="scientific">Alkaliphilus hydrothermalis</name>
    <dbReference type="NCBI Taxonomy" id="1482730"/>
    <lineage>
        <taxon>Bacteria</taxon>
        <taxon>Bacillati</taxon>
        <taxon>Bacillota</taxon>
        <taxon>Clostridia</taxon>
        <taxon>Peptostreptococcales</taxon>
        <taxon>Natronincolaceae</taxon>
        <taxon>Alkaliphilus</taxon>
    </lineage>
</organism>
<dbReference type="RefSeq" id="WP_204401813.1">
    <property type="nucleotide sequence ID" value="NZ_JAFBEE010000009.1"/>
</dbReference>
<keyword evidence="4" id="KW-1185">Reference proteome</keyword>
<proteinExistence type="predicted"/>
<gene>
    <name evidence="3" type="ORF">JOC73_001597</name>
</gene>
<feature type="domain" description="SLH" evidence="2">
    <location>
        <begin position="164"/>
        <end position="229"/>
    </location>
</feature>
<evidence type="ECO:0000256" key="1">
    <source>
        <dbReference type="ARBA" id="ARBA00022737"/>
    </source>
</evidence>
<keyword evidence="1" id="KW-0677">Repeat</keyword>
<dbReference type="InterPro" id="IPR051465">
    <property type="entry name" value="Cell_Envelope_Struct_Comp"/>
</dbReference>
<evidence type="ECO:0000259" key="2">
    <source>
        <dbReference type="PROSITE" id="PS51272"/>
    </source>
</evidence>
<dbReference type="PANTHER" id="PTHR43308">
    <property type="entry name" value="OUTER MEMBRANE PROTEIN ALPHA-RELATED"/>
    <property type="match status" value="1"/>
</dbReference>